<evidence type="ECO:0000259" key="5">
    <source>
        <dbReference type="Pfam" id="PF12766"/>
    </source>
</evidence>
<keyword evidence="7" id="KW-1185">Reference proteome</keyword>
<protein>
    <submittedName>
        <fullName evidence="6">Pyridoxamine 5'-phosphate oxidase</fullName>
    </submittedName>
</protein>
<proteinExistence type="predicted"/>
<dbReference type="AlphaFoldDB" id="A0A433KID2"/>
<feature type="domain" description="Pyridoxamine 5'-phosphate oxidase Alr4036 family FMN-binding" evidence="5">
    <location>
        <begin position="19"/>
        <end position="105"/>
    </location>
</feature>
<evidence type="ECO:0000313" key="6">
    <source>
        <dbReference type="EMBL" id="RUR29478.1"/>
    </source>
</evidence>
<keyword evidence="2" id="KW-0285">Flavoprotein</keyword>
<dbReference type="Gene3D" id="2.30.110.10">
    <property type="entry name" value="Electron Transport, Fmn-binding Protein, Chain A"/>
    <property type="match status" value="1"/>
</dbReference>
<dbReference type="OrthoDB" id="5120525at2"/>
<dbReference type="Proteomes" id="UP000287336">
    <property type="component" value="Unassembled WGS sequence"/>
</dbReference>
<sequence>MQRQHTWAETLPQLYDHLWARLIRGVHDRHAPARHPTLATVSTNGMPQARTVVLRSVDKQAATLALYTDIHSDKVSALRANPVAALHVWDASAHLQTRIEAGVTILTGDAAYEHWQRVPEHSRSAYSSGSAPGEPIADSLAYTKTPDQQAFAVLLFHINTIDALHLGPQHRRALFSREDHWAGQWLIP</sequence>
<reference evidence="6 7" key="1">
    <citation type="submission" date="2018-12" db="EMBL/GenBank/DDBJ databases">
        <title>three novel Halomonas strain isolated from plants.</title>
        <authorList>
            <person name="Sun C."/>
        </authorList>
    </citation>
    <scope>NUCLEOTIDE SEQUENCE [LARGE SCALE GENOMIC DNA]</scope>
    <source>
        <strain evidence="6 7">DSM 19434</strain>
    </source>
</reference>
<dbReference type="Pfam" id="PF12766">
    <property type="entry name" value="Pyridox_oxase_2"/>
    <property type="match status" value="1"/>
</dbReference>
<dbReference type="EMBL" id="RZHG01000022">
    <property type="protein sequence ID" value="RUR29478.1"/>
    <property type="molecule type" value="Genomic_DNA"/>
</dbReference>
<evidence type="ECO:0000256" key="4">
    <source>
        <dbReference type="ARBA" id="ARBA00023002"/>
    </source>
</evidence>
<evidence type="ECO:0000256" key="2">
    <source>
        <dbReference type="ARBA" id="ARBA00022630"/>
    </source>
</evidence>
<organism evidence="6 7">
    <name type="scientific">Vreelandella andesensis</name>
    <dbReference type="NCBI Taxonomy" id="447567"/>
    <lineage>
        <taxon>Bacteria</taxon>
        <taxon>Pseudomonadati</taxon>
        <taxon>Pseudomonadota</taxon>
        <taxon>Gammaproteobacteria</taxon>
        <taxon>Oceanospirillales</taxon>
        <taxon>Halomonadaceae</taxon>
        <taxon>Vreelandella</taxon>
    </lineage>
</organism>
<name>A0A433KID2_9GAMM</name>
<dbReference type="GO" id="GO:0008615">
    <property type="term" value="P:pyridoxine biosynthetic process"/>
    <property type="evidence" value="ECO:0007669"/>
    <property type="project" value="InterPro"/>
</dbReference>
<evidence type="ECO:0000313" key="7">
    <source>
        <dbReference type="Proteomes" id="UP000287336"/>
    </source>
</evidence>
<evidence type="ECO:0000256" key="3">
    <source>
        <dbReference type="ARBA" id="ARBA00022643"/>
    </source>
</evidence>
<dbReference type="PANTHER" id="PTHR10851">
    <property type="entry name" value="PYRIDOXINE-5-PHOSPHATE OXIDASE"/>
    <property type="match status" value="1"/>
</dbReference>
<dbReference type="GO" id="GO:0010181">
    <property type="term" value="F:FMN binding"/>
    <property type="evidence" value="ECO:0007669"/>
    <property type="project" value="InterPro"/>
</dbReference>
<accession>A0A433KID2</accession>
<gene>
    <name evidence="6" type="ORF">ELY33_12730</name>
</gene>
<comment type="caution">
    <text evidence="6">The sequence shown here is derived from an EMBL/GenBank/DDBJ whole genome shotgun (WGS) entry which is preliminary data.</text>
</comment>
<dbReference type="PANTHER" id="PTHR10851:SF3">
    <property type="entry name" value="PYRIDOXINE_PYRIDOXAMINE 5'-PHOSPHATE OXIDASE 2"/>
    <property type="match status" value="1"/>
</dbReference>
<dbReference type="InterPro" id="IPR012349">
    <property type="entry name" value="Split_barrel_FMN-bd"/>
</dbReference>
<keyword evidence="3" id="KW-0288">FMN</keyword>
<comment type="cofactor">
    <cofactor evidence="1">
        <name>FMN</name>
        <dbReference type="ChEBI" id="CHEBI:58210"/>
    </cofactor>
</comment>
<dbReference type="GO" id="GO:0004733">
    <property type="term" value="F:pyridoxamine phosphate oxidase activity"/>
    <property type="evidence" value="ECO:0007669"/>
    <property type="project" value="InterPro"/>
</dbReference>
<dbReference type="RefSeq" id="WP_126948291.1">
    <property type="nucleotide sequence ID" value="NZ_RZHG01000022.1"/>
</dbReference>
<dbReference type="InterPro" id="IPR000659">
    <property type="entry name" value="Pyridox_Oxase"/>
</dbReference>
<keyword evidence="4" id="KW-0560">Oxidoreductase</keyword>
<evidence type="ECO:0000256" key="1">
    <source>
        <dbReference type="ARBA" id="ARBA00001917"/>
    </source>
</evidence>
<dbReference type="InterPro" id="IPR024624">
    <property type="entry name" value="Pyridox_Oxase_Alr4036_FMN-bd"/>
</dbReference>
<dbReference type="SUPFAM" id="SSF50475">
    <property type="entry name" value="FMN-binding split barrel"/>
    <property type="match status" value="1"/>
</dbReference>